<dbReference type="Pfam" id="PF08668">
    <property type="entry name" value="HDOD"/>
    <property type="match status" value="1"/>
</dbReference>
<organism evidence="3 4">
    <name type="scientific">Aliarcobacter thereius</name>
    <dbReference type="NCBI Taxonomy" id="544718"/>
    <lineage>
        <taxon>Bacteria</taxon>
        <taxon>Pseudomonadati</taxon>
        <taxon>Campylobacterota</taxon>
        <taxon>Epsilonproteobacteria</taxon>
        <taxon>Campylobacterales</taxon>
        <taxon>Arcobacteraceae</taxon>
        <taxon>Aliarcobacter</taxon>
    </lineage>
</organism>
<dbReference type="PANTHER" id="PTHR33525:SF3">
    <property type="entry name" value="RIBONUCLEASE Y"/>
    <property type="match status" value="1"/>
</dbReference>
<evidence type="ECO:0000256" key="1">
    <source>
        <dbReference type="SAM" id="Coils"/>
    </source>
</evidence>
<keyword evidence="1" id="KW-0175">Coiled coil</keyword>
<evidence type="ECO:0000313" key="4">
    <source>
        <dbReference type="Proteomes" id="UP000308001"/>
    </source>
</evidence>
<feature type="domain" description="HDOD" evidence="2">
    <location>
        <begin position="21"/>
        <end position="219"/>
    </location>
</feature>
<gene>
    <name evidence="3" type="ORF">FE246_07830</name>
</gene>
<accession>A0A5R9H5Z5</accession>
<dbReference type="Proteomes" id="UP000308001">
    <property type="component" value="Unassembled WGS sequence"/>
</dbReference>
<dbReference type="EMBL" id="VBUF01000004">
    <property type="protein sequence ID" value="TLS71512.1"/>
    <property type="molecule type" value="Genomic_DNA"/>
</dbReference>
<sequence>MVFKIGIILNLHEILKKIENLSPLPETIVEIEKYKRKDEKEIDELNEIINKDALLVTTILKIANSAMFGFRSKVETPKRAISLLGINFVISVAISTASQRIIISSLSAYGLSNDDFKNSSSLSLALTSLWLNKLDPELKDSLLLATLLQDIGKFIISDVLISNDKAKDFLKKLEDRSITIEEIEKDFFGFSSSYITAQIFKHWNLSSNLINSIEFIDNPKIAPEDYKKKSMILDVIKTATDIRNPLSQGSINKAIDKAKEYNLNYKSLEEAIKKLKNRIEK</sequence>
<dbReference type="OrthoDB" id="9803649at2"/>
<dbReference type="InterPro" id="IPR013976">
    <property type="entry name" value="HDOD"/>
</dbReference>
<dbReference type="PROSITE" id="PS51833">
    <property type="entry name" value="HDOD"/>
    <property type="match status" value="1"/>
</dbReference>
<feature type="coiled-coil region" evidence="1">
    <location>
        <begin position="251"/>
        <end position="278"/>
    </location>
</feature>
<comment type="caution">
    <text evidence="3">The sequence shown here is derived from an EMBL/GenBank/DDBJ whole genome shotgun (WGS) entry which is preliminary data.</text>
</comment>
<protein>
    <submittedName>
        <fullName evidence="3">HDOD domain-containing protein</fullName>
    </submittedName>
</protein>
<dbReference type="SUPFAM" id="SSF109604">
    <property type="entry name" value="HD-domain/PDEase-like"/>
    <property type="match status" value="1"/>
</dbReference>
<name>A0A5R9H5Z5_9BACT</name>
<dbReference type="PANTHER" id="PTHR33525">
    <property type="match status" value="1"/>
</dbReference>
<reference evidence="3 4" key="1">
    <citation type="submission" date="2019-05" db="EMBL/GenBank/DDBJ databases">
        <title>Arcobacter cibarius and Arcobacter thereius providing challenges in identification an antibiotic susceptibility and Quinolone resistance.</title>
        <authorList>
            <person name="Busch A."/>
            <person name="Hanel I."/>
            <person name="Hotzel H."/>
            <person name="Tomaso H."/>
        </authorList>
    </citation>
    <scope>NUCLEOTIDE SEQUENCE [LARGE SCALE GENOMIC DNA]</scope>
    <source>
        <strain evidence="3 4">17CS1191_2</strain>
    </source>
</reference>
<dbReference type="InterPro" id="IPR052340">
    <property type="entry name" value="RNase_Y/CdgJ"/>
</dbReference>
<evidence type="ECO:0000259" key="2">
    <source>
        <dbReference type="PROSITE" id="PS51833"/>
    </source>
</evidence>
<dbReference type="AlphaFoldDB" id="A0A5R9H5Z5"/>
<dbReference type="Gene3D" id="1.10.3210.10">
    <property type="entry name" value="Hypothetical protein af1432"/>
    <property type="match status" value="1"/>
</dbReference>
<evidence type="ECO:0000313" key="3">
    <source>
        <dbReference type="EMBL" id="TLS71512.1"/>
    </source>
</evidence>
<proteinExistence type="predicted"/>